<keyword evidence="4 7" id="KW-0547">Nucleotide-binding</keyword>
<dbReference type="PROSITE" id="PS00108">
    <property type="entry name" value="PROTEIN_KINASE_ST"/>
    <property type="match status" value="1"/>
</dbReference>
<keyword evidence="2" id="KW-0723">Serine/threonine-protein kinase</keyword>
<evidence type="ECO:0000256" key="1">
    <source>
        <dbReference type="ARBA" id="ARBA00012513"/>
    </source>
</evidence>
<evidence type="ECO:0000313" key="11">
    <source>
        <dbReference type="Proteomes" id="UP001142292"/>
    </source>
</evidence>
<evidence type="ECO:0000256" key="2">
    <source>
        <dbReference type="ARBA" id="ARBA00022527"/>
    </source>
</evidence>
<reference evidence="10" key="2">
    <citation type="submission" date="2023-01" db="EMBL/GenBank/DDBJ databases">
        <authorList>
            <person name="Sun Q."/>
            <person name="Evtushenko L."/>
        </authorList>
    </citation>
    <scope>NUCLEOTIDE SEQUENCE</scope>
    <source>
        <strain evidence="10">VKM Ac-1246</strain>
    </source>
</reference>
<organism evidence="10 11">
    <name type="scientific">Nocardioides luteus</name>
    <dbReference type="NCBI Taxonomy" id="1844"/>
    <lineage>
        <taxon>Bacteria</taxon>
        <taxon>Bacillati</taxon>
        <taxon>Actinomycetota</taxon>
        <taxon>Actinomycetes</taxon>
        <taxon>Propionibacteriales</taxon>
        <taxon>Nocardioidaceae</taxon>
        <taxon>Nocardioides</taxon>
    </lineage>
</organism>
<dbReference type="EMBL" id="BSEL01000014">
    <property type="protein sequence ID" value="GLJ70694.1"/>
    <property type="molecule type" value="Genomic_DNA"/>
</dbReference>
<sequence length="763" mass="79875">MVAFPQEGEQFGRYVVERVLGQGGMGVVYQAKDPALRRKVALKLVLPSLTVDKDFITRFEREANILAKLRSRNIVQIIEYGEVEGTVYLVTEYVPDGDLHGWLKTKGPLETVPALRLVGDVSDALFDAHRAGVVHRDVKPSNVLLWERQEGELVPYLTDFGIATEGDSNVTRAGSVVGSLPYMSPERHMGEQATAAGDIYAAGCLLWACLTGKAPYAGTDFELMSAHINNPVPRLPASTPGADLINPIIQKALAKKPENRYRTASELAKALDKAADRLEEAGLGGGVIGNVAGAGAADLGSRPGASYDTTANSSGGTSGGGTPVPEAEAQPTVVKRPGEGTPTPAPPAPVANETDSTVVHSGKNLPPVAAAAAAAGAGPGGTGTDQPEWLPSHHSSAGQGDGGDKKKLYAIVGGGIAAVLLVGVGIFTQGFGIFGLHGDDAKAAEAIASGVPKPGWATEDQMTCASETLVEKVPAAELRSHGVVDAGDEWSYTGSWPADDAMKFTQGLLDCTESWSTEIGDHWKVGDTRCMEKEVDKTSMAGLLAVSVLLKDDDPGAAGPAKDKAVEALDGCYVKADALGAKVTPKPAYMQVDFDVQDPSAPGGESKIEVAKKGSGSFEALKGSSYELPVTEGGVEGCVSVKTTVDFAWGTQKATATEACGKAEPKKLTWDKLDKCTDKDYTKLKIACNTWQLNFEGFQPGKKFMVKLTLNGGKCSPAKNAKCDWPGTPGGDGRGAIVQWSGPQDWKDRFVAKTAGASAQIEN</sequence>
<dbReference type="EC" id="2.7.11.1" evidence="1"/>
<dbReference type="RefSeq" id="WP_189120592.1">
    <property type="nucleotide sequence ID" value="NZ_BMRK01000026.1"/>
</dbReference>
<feature type="binding site" evidence="7">
    <location>
        <position position="43"/>
    </location>
    <ligand>
        <name>ATP</name>
        <dbReference type="ChEBI" id="CHEBI:30616"/>
    </ligand>
</feature>
<dbReference type="CDD" id="cd14014">
    <property type="entry name" value="STKc_PknB_like"/>
    <property type="match status" value="1"/>
</dbReference>
<evidence type="ECO:0000256" key="7">
    <source>
        <dbReference type="PROSITE-ProRule" id="PRU10141"/>
    </source>
</evidence>
<feature type="region of interest" description="Disordered" evidence="8">
    <location>
        <begin position="304"/>
        <end position="403"/>
    </location>
</feature>
<evidence type="ECO:0000256" key="8">
    <source>
        <dbReference type="SAM" id="MobiDB-lite"/>
    </source>
</evidence>
<dbReference type="PROSITE" id="PS50011">
    <property type="entry name" value="PROTEIN_KINASE_DOM"/>
    <property type="match status" value="1"/>
</dbReference>
<feature type="domain" description="Protein kinase" evidence="9">
    <location>
        <begin position="14"/>
        <end position="278"/>
    </location>
</feature>
<dbReference type="PANTHER" id="PTHR43289">
    <property type="entry name" value="MITOGEN-ACTIVATED PROTEIN KINASE KINASE KINASE 20-RELATED"/>
    <property type="match status" value="1"/>
</dbReference>
<evidence type="ECO:0000256" key="3">
    <source>
        <dbReference type="ARBA" id="ARBA00022679"/>
    </source>
</evidence>
<protein>
    <recommendedName>
        <fullName evidence="1">non-specific serine/threonine protein kinase</fullName>
        <ecNumber evidence="1">2.7.11.1</ecNumber>
    </recommendedName>
</protein>
<evidence type="ECO:0000313" key="10">
    <source>
        <dbReference type="EMBL" id="GLJ70694.1"/>
    </source>
</evidence>
<dbReference type="PANTHER" id="PTHR43289:SF6">
    <property type="entry name" value="SERINE_THREONINE-PROTEIN KINASE NEKL-3"/>
    <property type="match status" value="1"/>
</dbReference>
<evidence type="ECO:0000259" key="9">
    <source>
        <dbReference type="PROSITE" id="PS50011"/>
    </source>
</evidence>
<accession>A0ABQ5T5B7</accession>
<dbReference type="SUPFAM" id="SSF56112">
    <property type="entry name" value="Protein kinase-like (PK-like)"/>
    <property type="match status" value="1"/>
</dbReference>
<dbReference type="InterPro" id="IPR011009">
    <property type="entry name" value="Kinase-like_dom_sf"/>
</dbReference>
<reference evidence="10" key="1">
    <citation type="journal article" date="2014" name="Int. J. Syst. Evol. Microbiol.">
        <title>Complete genome of a new Firmicutes species belonging to the dominant human colonic microbiota ('Ruminococcus bicirculans') reveals two chromosomes and a selective capacity to utilize plant glucans.</title>
        <authorList>
            <consortium name="NISC Comparative Sequencing Program"/>
            <person name="Wegmann U."/>
            <person name="Louis P."/>
            <person name="Goesmann A."/>
            <person name="Henrissat B."/>
            <person name="Duncan S.H."/>
            <person name="Flint H.J."/>
        </authorList>
    </citation>
    <scope>NUCLEOTIDE SEQUENCE</scope>
    <source>
        <strain evidence="10">VKM Ac-1246</strain>
    </source>
</reference>
<gene>
    <name evidence="10" type="ORF">GCM10017579_47300</name>
</gene>
<evidence type="ECO:0000256" key="5">
    <source>
        <dbReference type="ARBA" id="ARBA00022777"/>
    </source>
</evidence>
<dbReference type="Pfam" id="PF00069">
    <property type="entry name" value="Pkinase"/>
    <property type="match status" value="1"/>
</dbReference>
<dbReference type="InterPro" id="IPR000719">
    <property type="entry name" value="Prot_kinase_dom"/>
</dbReference>
<keyword evidence="6 7" id="KW-0067">ATP-binding</keyword>
<dbReference type="Gene3D" id="1.10.510.10">
    <property type="entry name" value="Transferase(Phosphotransferase) domain 1"/>
    <property type="match status" value="1"/>
</dbReference>
<proteinExistence type="predicted"/>
<dbReference type="Gene3D" id="3.30.200.20">
    <property type="entry name" value="Phosphorylase Kinase, domain 1"/>
    <property type="match status" value="1"/>
</dbReference>
<dbReference type="SMART" id="SM00220">
    <property type="entry name" value="S_TKc"/>
    <property type="match status" value="1"/>
</dbReference>
<keyword evidence="11" id="KW-1185">Reference proteome</keyword>
<dbReference type="InterPro" id="IPR008271">
    <property type="entry name" value="Ser/Thr_kinase_AS"/>
</dbReference>
<name>A0ABQ5T5B7_9ACTN</name>
<dbReference type="InterPro" id="IPR017441">
    <property type="entry name" value="Protein_kinase_ATP_BS"/>
</dbReference>
<dbReference type="Proteomes" id="UP001142292">
    <property type="component" value="Unassembled WGS sequence"/>
</dbReference>
<keyword evidence="5" id="KW-0418">Kinase</keyword>
<comment type="caution">
    <text evidence="10">The sequence shown here is derived from an EMBL/GenBank/DDBJ whole genome shotgun (WGS) entry which is preliminary data.</text>
</comment>
<dbReference type="PROSITE" id="PS00107">
    <property type="entry name" value="PROTEIN_KINASE_ATP"/>
    <property type="match status" value="1"/>
</dbReference>
<evidence type="ECO:0000256" key="6">
    <source>
        <dbReference type="ARBA" id="ARBA00022840"/>
    </source>
</evidence>
<keyword evidence="3" id="KW-0808">Transferase</keyword>
<evidence type="ECO:0000256" key="4">
    <source>
        <dbReference type="ARBA" id="ARBA00022741"/>
    </source>
</evidence>